<organism evidence="1 2">
    <name type="scientific">Candidatus Nitrospira nitrificans</name>
    <dbReference type="NCBI Taxonomy" id="1742973"/>
    <lineage>
        <taxon>Bacteria</taxon>
        <taxon>Pseudomonadati</taxon>
        <taxon>Nitrospirota</taxon>
        <taxon>Nitrospiria</taxon>
        <taxon>Nitrospirales</taxon>
        <taxon>Nitrospiraceae</taxon>
        <taxon>Nitrospira</taxon>
    </lineage>
</organism>
<evidence type="ECO:0000313" key="1">
    <source>
        <dbReference type="EMBL" id="CUS38062.1"/>
    </source>
</evidence>
<dbReference type="AlphaFoldDB" id="A0A0S4LM95"/>
<sequence>MIAAAQYYQQQSAGLGSEFLTEVERTVAAVLVHPEVAPKVKKSSGVSS</sequence>
<proteinExistence type="predicted"/>
<dbReference type="RefSeq" id="WP_175304637.1">
    <property type="nucleotide sequence ID" value="NZ_CZPZ01000031.1"/>
</dbReference>
<evidence type="ECO:0000313" key="2">
    <source>
        <dbReference type="Proteomes" id="UP000198736"/>
    </source>
</evidence>
<protein>
    <submittedName>
        <fullName evidence="1">Uncharacterized protein</fullName>
    </submittedName>
</protein>
<dbReference type="STRING" id="1742973.COMA2_40167"/>
<gene>
    <name evidence="1" type="ORF">COMA2_40167</name>
</gene>
<dbReference type="EMBL" id="CZPZ01000031">
    <property type="protein sequence ID" value="CUS38062.1"/>
    <property type="molecule type" value="Genomic_DNA"/>
</dbReference>
<accession>A0A0S4LM95</accession>
<dbReference type="Proteomes" id="UP000198736">
    <property type="component" value="Unassembled WGS sequence"/>
</dbReference>
<name>A0A0S4LM95_9BACT</name>
<keyword evidence="2" id="KW-1185">Reference proteome</keyword>
<reference evidence="2" key="1">
    <citation type="submission" date="2015-10" db="EMBL/GenBank/DDBJ databases">
        <authorList>
            <person name="Luecker S."/>
            <person name="Luecker S."/>
        </authorList>
    </citation>
    <scope>NUCLEOTIDE SEQUENCE [LARGE SCALE GENOMIC DNA]</scope>
</reference>